<dbReference type="InterPro" id="IPR018638">
    <property type="entry name" value="DUF2061_membrane"/>
</dbReference>
<dbReference type="STRING" id="1076937.SAMN04488120_10597"/>
<protein>
    <submittedName>
        <fullName evidence="2">Uncharacterized membrane protein</fullName>
    </submittedName>
</protein>
<dbReference type="Proteomes" id="UP000199771">
    <property type="component" value="Unassembled WGS sequence"/>
</dbReference>
<dbReference type="RefSeq" id="WP_091533181.1">
    <property type="nucleotide sequence ID" value="NZ_FOOC01000005.1"/>
</dbReference>
<organism evidence="2 3">
    <name type="scientific">Fontimonas thermophila</name>
    <dbReference type="NCBI Taxonomy" id="1076937"/>
    <lineage>
        <taxon>Bacteria</taxon>
        <taxon>Pseudomonadati</taxon>
        <taxon>Pseudomonadota</taxon>
        <taxon>Gammaproteobacteria</taxon>
        <taxon>Nevskiales</taxon>
        <taxon>Nevskiaceae</taxon>
        <taxon>Fontimonas</taxon>
    </lineage>
</organism>
<feature type="domain" description="DUF2061" evidence="1">
    <location>
        <begin position="1"/>
        <end position="52"/>
    </location>
</feature>
<evidence type="ECO:0000259" key="1">
    <source>
        <dbReference type="Pfam" id="PF09834"/>
    </source>
</evidence>
<dbReference type="AlphaFoldDB" id="A0A1I2J1Y8"/>
<name>A0A1I2J1Y8_9GAMM</name>
<dbReference type="EMBL" id="FOOC01000005">
    <property type="protein sequence ID" value="SFF48020.1"/>
    <property type="molecule type" value="Genomic_DNA"/>
</dbReference>
<keyword evidence="3" id="KW-1185">Reference proteome</keyword>
<evidence type="ECO:0000313" key="2">
    <source>
        <dbReference type="EMBL" id="SFF48020.1"/>
    </source>
</evidence>
<proteinExistence type="predicted"/>
<evidence type="ECO:0000313" key="3">
    <source>
        <dbReference type="Proteomes" id="UP000199771"/>
    </source>
</evidence>
<reference evidence="2 3" key="1">
    <citation type="submission" date="2016-10" db="EMBL/GenBank/DDBJ databases">
        <authorList>
            <person name="de Groot N.N."/>
        </authorList>
    </citation>
    <scope>NUCLEOTIDE SEQUENCE [LARGE SCALE GENOMIC DNA]</scope>
    <source>
        <strain evidence="2 3">DSM 23609</strain>
    </source>
</reference>
<sequence length="82" mass="8873">MIKTLSFGAMHVTVAFAVVWLMTGDWMTGGAVALIEPCVNTLAYHIHEKLWKRHGAGTAAACGHALPGPHRMPGNNHQLRCL</sequence>
<dbReference type="OrthoDB" id="9133582at2"/>
<gene>
    <name evidence="2" type="ORF">SAMN04488120_10597</name>
</gene>
<dbReference type="Pfam" id="PF09834">
    <property type="entry name" value="DUF2061"/>
    <property type="match status" value="1"/>
</dbReference>
<accession>A0A1I2J1Y8</accession>